<accession>A0ACB9S3F6</accession>
<proteinExistence type="predicted"/>
<protein>
    <submittedName>
        <fullName evidence="1">Uncharacterized protein</fullName>
    </submittedName>
</protein>
<organism evidence="1 2">
    <name type="scientific">Melastoma candidum</name>
    <dbReference type="NCBI Taxonomy" id="119954"/>
    <lineage>
        <taxon>Eukaryota</taxon>
        <taxon>Viridiplantae</taxon>
        <taxon>Streptophyta</taxon>
        <taxon>Embryophyta</taxon>
        <taxon>Tracheophyta</taxon>
        <taxon>Spermatophyta</taxon>
        <taxon>Magnoliopsida</taxon>
        <taxon>eudicotyledons</taxon>
        <taxon>Gunneridae</taxon>
        <taxon>Pentapetalae</taxon>
        <taxon>rosids</taxon>
        <taxon>malvids</taxon>
        <taxon>Myrtales</taxon>
        <taxon>Melastomataceae</taxon>
        <taxon>Melastomatoideae</taxon>
        <taxon>Melastomateae</taxon>
        <taxon>Melastoma</taxon>
    </lineage>
</organism>
<sequence length="217" mass="24285">MGRMARSCMQSLLKLTNSVVGMVGIAMILYSAWMIRVWYRHTSGSPFDPTDPHPVPWFICAFLGLGVTLCVISCSGHVAAETAHGCCLYLYMIFIFFLLMAEAAVTVDVFLNRDWEEDFPKDASGNLDQLRDFVKENFVMCKWIGLSIVSVQGLCILFAMVLKGLGPHRNYDSDDDLVAERVALLKNTVGSPYVVGDPAYTSKNDAWSIRINEKVRR</sequence>
<evidence type="ECO:0000313" key="1">
    <source>
        <dbReference type="EMBL" id="KAI4385016.1"/>
    </source>
</evidence>
<name>A0ACB9S3F6_9MYRT</name>
<dbReference type="Proteomes" id="UP001057402">
    <property type="component" value="Chromosome 2"/>
</dbReference>
<reference evidence="2" key="1">
    <citation type="journal article" date="2023" name="Front. Plant Sci.">
        <title>Chromosomal-level genome assembly of Melastoma candidum provides insights into trichome evolution.</title>
        <authorList>
            <person name="Zhong Y."/>
            <person name="Wu W."/>
            <person name="Sun C."/>
            <person name="Zou P."/>
            <person name="Liu Y."/>
            <person name="Dai S."/>
            <person name="Zhou R."/>
        </authorList>
    </citation>
    <scope>NUCLEOTIDE SEQUENCE [LARGE SCALE GENOMIC DNA]</scope>
</reference>
<comment type="caution">
    <text evidence="1">The sequence shown here is derived from an EMBL/GenBank/DDBJ whole genome shotgun (WGS) entry which is preliminary data.</text>
</comment>
<evidence type="ECO:0000313" key="2">
    <source>
        <dbReference type="Proteomes" id="UP001057402"/>
    </source>
</evidence>
<keyword evidence="2" id="KW-1185">Reference proteome</keyword>
<gene>
    <name evidence="1" type="ORF">MLD38_003089</name>
</gene>
<dbReference type="EMBL" id="CM042881">
    <property type="protein sequence ID" value="KAI4385016.1"/>
    <property type="molecule type" value="Genomic_DNA"/>
</dbReference>